<dbReference type="Pfam" id="PF01381">
    <property type="entry name" value="HTH_3"/>
    <property type="match status" value="1"/>
</dbReference>
<reference evidence="5" key="1">
    <citation type="journal article" date="2021" name="PeerJ">
        <title>Extensive microbial diversity within the chicken gut microbiome revealed by metagenomics and culture.</title>
        <authorList>
            <person name="Gilroy R."/>
            <person name="Ravi A."/>
            <person name="Getino M."/>
            <person name="Pursley I."/>
            <person name="Horton D.L."/>
            <person name="Alikhan N.F."/>
            <person name="Baker D."/>
            <person name="Gharbi K."/>
            <person name="Hall N."/>
            <person name="Watson M."/>
            <person name="Adriaenssens E.M."/>
            <person name="Foster-Nyarko E."/>
            <person name="Jarju S."/>
            <person name="Secka A."/>
            <person name="Antonio M."/>
            <person name="Oren A."/>
            <person name="Chaudhuri R.R."/>
            <person name="La Ragione R."/>
            <person name="Hildebrand F."/>
            <person name="Pallen M.J."/>
        </authorList>
    </citation>
    <scope>NUCLEOTIDE SEQUENCE</scope>
    <source>
        <strain evidence="5">ChiW4-1371</strain>
    </source>
</reference>
<sequence>MKERLKLLRKSLGLTQTEFAKKLGMTMQGIQKWEYGTVEIKTSSIMLICSTFNLNPDWLLNGTGEMFLDNTCRQQEYSDIISIPYYPEVSAAAGSGALVYDENTVKHLQISSAIINISTGDNVCLINATGNSMQPVIDDRDLLLVDLSQKLITDEGIYVIRLDTTLVVKRVQKILNGVILISDNPQYPPRELTADNFNENDAAVIGKVIAVIKNFNRNMM</sequence>
<protein>
    <submittedName>
        <fullName evidence="5">Helix-turn-helix domain-containing protein</fullName>
    </submittedName>
</protein>
<dbReference type="InterPro" id="IPR015927">
    <property type="entry name" value="Peptidase_S24_S26A/B/C"/>
</dbReference>
<dbReference type="PANTHER" id="PTHR40661:SF3">
    <property type="entry name" value="FELS-1 PROPHAGE TRANSCRIPTIONAL REGULATOR"/>
    <property type="match status" value="1"/>
</dbReference>
<dbReference type="PANTHER" id="PTHR40661">
    <property type="match status" value="1"/>
</dbReference>
<dbReference type="Gene3D" id="2.10.109.10">
    <property type="entry name" value="Umud Fragment, subunit A"/>
    <property type="match status" value="1"/>
</dbReference>
<gene>
    <name evidence="5" type="ORF">H9804_10390</name>
</gene>
<dbReference type="AlphaFoldDB" id="A0A9D2GUN7"/>
<evidence type="ECO:0000313" key="6">
    <source>
        <dbReference type="Proteomes" id="UP000824176"/>
    </source>
</evidence>
<evidence type="ECO:0000256" key="2">
    <source>
        <dbReference type="ARBA" id="ARBA00023125"/>
    </source>
</evidence>
<dbReference type="SUPFAM" id="SSF47413">
    <property type="entry name" value="lambda repressor-like DNA-binding domains"/>
    <property type="match status" value="1"/>
</dbReference>
<dbReference type="PROSITE" id="PS50943">
    <property type="entry name" value="HTH_CROC1"/>
    <property type="match status" value="1"/>
</dbReference>
<dbReference type="GO" id="GO:0003677">
    <property type="term" value="F:DNA binding"/>
    <property type="evidence" value="ECO:0007669"/>
    <property type="project" value="UniProtKB-KW"/>
</dbReference>
<dbReference type="SUPFAM" id="SSF51306">
    <property type="entry name" value="LexA/Signal peptidase"/>
    <property type="match status" value="1"/>
</dbReference>
<dbReference type="InterPro" id="IPR010982">
    <property type="entry name" value="Lambda_DNA-bd_dom_sf"/>
</dbReference>
<dbReference type="Proteomes" id="UP000824176">
    <property type="component" value="Unassembled WGS sequence"/>
</dbReference>
<comment type="caution">
    <text evidence="5">The sequence shown here is derived from an EMBL/GenBank/DDBJ whole genome shotgun (WGS) entry which is preliminary data.</text>
</comment>
<dbReference type="SMART" id="SM00530">
    <property type="entry name" value="HTH_XRE"/>
    <property type="match status" value="1"/>
</dbReference>
<evidence type="ECO:0000256" key="1">
    <source>
        <dbReference type="ARBA" id="ARBA00023015"/>
    </source>
</evidence>
<dbReference type="InterPro" id="IPR036286">
    <property type="entry name" value="LexA/Signal_pep-like_sf"/>
</dbReference>
<feature type="domain" description="HTH cro/C1-type" evidence="4">
    <location>
        <begin position="5"/>
        <end position="59"/>
    </location>
</feature>
<evidence type="ECO:0000256" key="3">
    <source>
        <dbReference type="ARBA" id="ARBA00023163"/>
    </source>
</evidence>
<organism evidence="5 6">
    <name type="scientific">Candidatus Mucispirillum faecigallinarum</name>
    <dbReference type="NCBI Taxonomy" id="2838699"/>
    <lineage>
        <taxon>Bacteria</taxon>
        <taxon>Pseudomonadati</taxon>
        <taxon>Deferribacterota</taxon>
        <taxon>Deferribacteres</taxon>
        <taxon>Deferribacterales</taxon>
        <taxon>Mucispirillaceae</taxon>
        <taxon>Mucispirillum</taxon>
    </lineage>
</organism>
<dbReference type="InterPro" id="IPR001387">
    <property type="entry name" value="Cro/C1-type_HTH"/>
</dbReference>
<accession>A0A9D2GUN7</accession>
<reference evidence="5" key="2">
    <citation type="submission" date="2021-04" db="EMBL/GenBank/DDBJ databases">
        <authorList>
            <person name="Gilroy R."/>
        </authorList>
    </citation>
    <scope>NUCLEOTIDE SEQUENCE</scope>
    <source>
        <strain evidence="5">ChiW4-1371</strain>
    </source>
</reference>
<dbReference type="Pfam" id="PF00717">
    <property type="entry name" value="Peptidase_S24"/>
    <property type="match status" value="1"/>
</dbReference>
<dbReference type="CDD" id="cd06529">
    <property type="entry name" value="S24_LexA-like"/>
    <property type="match status" value="1"/>
</dbReference>
<dbReference type="InterPro" id="IPR039418">
    <property type="entry name" value="LexA-like"/>
</dbReference>
<dbReference type="Gene3D" id="1.10.260.40">
    <property type="entry name" value="lambda repressor-like DNA-binding domains"/>
    <property type="match status" value="1"/>
</dbReference>
<proteinExistence type="predicted"/>
<keyword evidence="1" id="KW-0805">Transcription regulation</keyword>
<dbReference type="EMBL" id="DXAQ01000155">
    <property type="protein sequence ID" value="HIZ90343.1"/>
    <property type="molecule type" value="Genomic_DNA"/>
</dbReference>
<name>A0A9D2GUN7_9BACT</name>
<evidence type="ECO:0000313" key="5">
    <source>
        <dbReference type="EMBL" id="HIZ90343.1"/>
    </source>
</evidence>
<dbReference type="CDD" id="cd00093">
    <property type="entry name" value="HTH_XRE"/>
    <property type="match status" value="1"/>
</dbReference>
<keyword evidence="2" id="KW-0238">DNA-binding</keyword>
<evidence type="ECO:0000259" key="4">
    <source>
        <dbReference type="PROSITE" id="PS50943"/>
    </source>
</evidence>
<keyword evidence="3" id="KW-0804">Transcription</keyword>